<dbReference type="InterPro" id="IPR029472">
    <property type="entry name" value="Copia-like_N"/>
</dbReference>
<evidence type="ECO:0000313" key="2">
    <source>
        <dbReference type="EMBL" id="KRH52502.1"/>
    </source>
</evidence>
<dbReference type="Proteomes" id="UP000008827">
    <property type="component" value="Chromosome 6"/>
</dbReference>
<evidence type="ECO:0000313" key="3">
    <source>
        <dbReference type="EnsemblPlants" id="KRH52502"/>
    </source>
</evidence>
<dbReference type="PROSITE" id="PS50003">
    <property type="entry name" value="PH_DOMAIN"/>
    <property type="match status" value="1"/>
</dbReference>
<dbReference type="EnsemblPlants" id="KRH52502">
    <property type="protein sequence ID" value="KRH52502"/>
    <property type="gene ID" value="GLYMA_06G071700"/>
</dbReference>
<reference evidence="2" key="3">
    <citation type="submission" date="2018-07" db="EMBL/GenBank/DDBJ databases">
        <title>WGS assembly of Glycine max.</title>
        <authorList>
            <person name="Schmutz J."/>
            <person name="Cannon S."/>
            <person name="Schlueter J."/>
            <person name="Ma J."/>
            <person name="Mitros T."/>
            <person name="Nelson W."/>
            <person name="Hyten D."/>
            <person name="Song Q."/>
            <person name="Thelen J."/>
            <person name="Cheng J."/>
            <person name="Xu D."/>
            <person name="Hellsten U."/>
            <person name="May G."/>
            <person name="Yu Y."/>
            <person name="Sakurai T."/>
            <person name="Umezawa T."/>
            <person name="Bhattacharyya M."/>
            <person name="Sandhu D."/>
            <person name="Valliyodan B."/>
            <person name="Lindquist E."/>
            <person name="Peto M."/>
            <person name="Grant D."/>
            <person name="Shu S."/>
            <person name="Goodstein D."/>
            <person name="Barry K."/>
            <person name="Futrell-Griggs M."/>
            <person name="Abernathy B."/>
            <person name="Du J."/>
            <person name="Tian Z."/>
            <person name="Zhu L."/>
            <person name="Gill N."/>
            <person name="Joshi T."/>
            <person name="Libault M."/>
            <person name="Sethuraman A."/>
            <person name="Zhang X."/>
            <person name="Shinozaki K."/>
            <person name="Nguyen H."/>
            <person name="Wing R."/>
            <person name="Cregan P."/>
            <person name="Specht J."/>
            <person name="Grimwood J."/>
            <person name="Rokhsar D."/>
            <person name="Stacey G."/>
            <person name="Shoemaker R."/>
            <person name="Jackson S."/>
        </authorList>
    </citation>
    <scope>NUCLEOTIDE SEQUENCE</scope>
    <source>
        <tissue evidence="2">Callus</tissue>
    </source>
</reference>
<sequence>MTTIDDSNPFILHSSNNSSIALVFHPFTSDNYNSWKKAMRKALHGKNKYGFVDGSILEPALGHSTHALWHRNDNIVSSWLLNSLSKEMQISILHSSSAKESLSELKPPYSCTCGGIKPWCDFEQMEHVMQFLMELNESFSTIRGQILSMDPFPSITKVFALVVQEEKQKEVGVSTSGTFASEVSYAFALKNSSATRNHPDNRFKGSSKNRPLCAHSGMMGHTQDRCFKLHGYPPNYKRNDFSLEVKKYSSSSESPHKVAQQVSVDMPHSQPSFGDLGSQFQLTAQQYSQLMNLLESHPTNVVIPQGVSFANDMILSTLTSNFLHDC</sequence>
<evidence type="ECO:0000313" key="4">
    <source>
        <dbReference type="Proteomes" id="UP000008827"/>
    </source>
</evidence>
<dbReference type="AlphaFoldDB" id="A0A0R0JDC9"/>
<dbReference type="Gramene" id="KRH52502">
    <property type="protein sequence ID" value="KRH52502"/>
    <property type="gene ID" value="GLYMA_06G071700"/>
</dbReference>
<dbReference type="InterPro" id="IPR001849">
    <property type="entry name" value="PH_domain"/>
</dbReference>
<accession>A0A0R0JDC9</accession>
<gene>
    <name evidence="2" type="ORF">GLYMA_06G071700</name>
</gene>
<dbReference type="EMBL" id="CM000839">
    <property type="protein sequence ID" value="KRH52502.1"/>
    <property type="molecule type" value="Genomic_DNA"/>
</dbReference>
<feature type="domain" description="PH" evidence="1">
    <location>
        <begin position="1"/>
        <end position="44"/>
    </location>
</feature>
<name>A0A0R0JDC9_SOYBN</name>
<keyword evidence="4" id="KW-1185">Reference proteome</keyword>
<dbReference type="Pfam" id="PF14244">
    <property type="entry name" value="Retrotran_gag_3"/>
    <property type="match status" value="1"/>
</dbReference>
<protein>
    <recommendedName>
        <fullName evidence="1">PH domain-containing protein</fullName>
    </recommendedName>
</protein>
<proteinExistence type="predicted"/>
<dbReference type="PANTHER" id="PTHR34222">
    <property type="entry name" value="GAG_PRE-INTEGRS DOMAIN-CONTAINING PROTEIN"/>
    <property type="match status" value="1"/>
</dbReference>
<dbReference type="PANTHER" id="PTHR34222:SF99">
    <property type="entry name" value="PROTEIN, PUTATIVE-RELATED"/>
    <property type="match status" value="1"/>
</dbReference>
<reference evidence="3" key="2">
    <citation type="submission" date="2018-02" db="UniProtKB">
        <authorList>
            <consortium name="EnsemblPlants"/>
        </authorList>
    </citation>
    <scope>IDENTIFICATION</scope>
    <source>
        <strain evidence="3">Williams 82</strain>
    </source>
</reference>
<organism evidence="2">
    <name type="scientific">Glycine max</name>
    <name type="common">Soybean</name>
    <name type="synonym">Glycine hispida</name>
    <dbReference type="NCBI Taxonomy" id="3847"/>
    <lineage>
        <taxon>Eukaryota</taxon>
        <taxon>Viridiplantae</taxon>
        <taxon>Streptophyta</taxon>
        <taxon>Embryophyta</taxon>
        <taxon>Tracheophyta</taxon>
        <taxon>Spermatophyta</taxon>
        <taxon>Magnoliopsida</taxon>
        <taxon>eudicotyledons</taxon>
        <taxon>Gunneridae</taxon>
        <taxon>Pentapetalae</taxon>
        <taxon>rosids</taxon>
        <taxon>fabids</taxon>
        <taxon>Fabales</taxon>
        <taxon>Fabaceae</taxon>
        <taxon>Papilionoideae</taxon>
        <taxon>50 kb inversion clade</taxon>
        <taxon>NPAAA clade</taxon>
        <taxon>indigoferoid/millettioid clade</taxon>
        <taxon>Phaseoleae</taxon>
        <taxon>Glycine</taxon>
        <taxon>Glycine subgen. Soja</taxon>
    </lineage>
</organism>
<evidence type="ECO:0000259" key="1">
    <source>
        <dbReference type="PROSITE" id="PS50003"/>
    </source>
</evidence>
<dbReference type="InParanoid" id="A0A0R0JDC9"/>
<dbReference type="OMA" id="HTAFNEN"/>
<reference evidence="2 3" key="1">
    <citation type="journal article" date="2010" name="Nature">
        <title>Genome sequence of the palaeopolyploid soybean.</title>
        <authorList>
            <person name="Schmutz J."/>
            <person name="Cannon S.B."/>
            <person name="Schlueter J."/>
            <person name="Ma J."/>
            <person name="Mitros T."/>
            <person name="Nelson W."/>
            <person name="Hyten D.L."/>
            <person name="Song Q."/>
            <person name="Thelen J.J."/>
            <person name="Cheng J."/>
            <person name="Xu D."/>
            <person name="Hellsten U."/>
            <person name="May G.D."/>
            <person name="Yu Y."/>
            <person name="Sakurai T."/>
            <person name="Umezawa T."/>
            <person name="Bhattacharyya M.K."/>
            <person name="Sandhu D."/>
            <person name="Valliyodan B."/>
            <person name="Lindquist E."/>
            <person name="Peto M."/>
            <person name="Grant D."/>
            <person name="Shu S."/>
            <person name="Goodstein D."/>
            <person name="Barry K."/>
            <person name="Futrell-Griggs M."/>
            <person name="Abernathy B."/>
            <person name="Du J."/>
            <person name="Tian Z."/>
            <person name="Zhu L."/>
            <person name="Gill N."/>
            <person name="Joshi T."/>
            <person name="Libault M."/>
            <person name="Sethuraman A."/>
            <person name="Zhang X.-C."/>
            <person name="Shinozaki K."/>
            <person name="Nguyen H.T."/>
            <person name="Wing R.A."/>
            <person name="Cregan P."/>
            <person name="Specht J."/>
            <person name="Grimwood J."/>
            <person name="Rokhsar D."/>
            <person name="Stacey G."/>
            <person name="Shoemaker R.C."/>
            <person name="Jackson S.A."/>
        </authorList>
    </citation>
    <scope>NUCLEOTIDE SEQUENCE</scope>
    <source>
        <strain evidence="3">cv. Williams 82</strain>
        <tissue evidence="2">Callus</tissue>
    </source>
</reference>